<dbReference type="CDD" id="cd00207">
    <property type="entry name" value="fer2"/>
    <property type="match status" value="1"/>
</dbReference>
<comment type="similarity">
    <text evidence="1">Belongs to the xanthine dehydrogenase family.</text>
</comment>
<evidence type="ECO:0000256" key="3">
    <source>
        <dbReference type="ARBA" id="ARBA00023002"/>
    </source>
</evidence>
<reference evidence="6 7" key="1">
    <citation type="submission" date="2011-01" db="EMBL/GenBank/DDBJ databases">
        <title>Whole genome sequence of Tetragenococcus halophilus NBRC 12172.</title>
        <authorList>
            <person name="Nakazawa H."/>
            <person name="Omata S."/>
            <person name="Koga C."/>
            <person name="Watanabe Y."/>
            <person name="Katano Y."/>
            <person name="Ito N."/>
            <person name="Tsukatani N."/>
            <person name="Ankai A."/>
            <person name="Oguchi A."/>
            <person name="Fukui S."/>
            <person name="Yashiro I."/>
            <person name="Kamata S."/>
            <person name="Hashimoto Y."/>
            <person name="Yamazaki J."/>
            <person name="Taguchi H."/>
            <person name="Tanaka A."/>
            <person name="Koyama T."/>
            <person name="Ichige A."/>
            <person name="Hanya Y."/>
            <person name="Tanikawa S."/>
            <person name="Yamazaki S."/>
            <person name="Fujita N."/>
        </authorList>
    </citation>
    <scope>NUCLEOTIDE SEQUENCE [LARGE SCALE GENOMIC DNA]</scope>
    <source>
        <strain evidence="7">DSM 20338 / JCM 20259 / NCIMB 9735 / NBRC 12172</strain>
    </source>
</reference>
<dbReference type="KEGG" id="thl:TEH_06380"/>
<dbReference type="Gene3D" id="3.10.20.30">
    <property type="match status" value="1"/>
</dbReference>
<accession>A0AAN1VQF5</accession>
<feature type="domain" description="2Fe-2S ferredoxin-type" evidence="5">
    <location>
        <begin position="3"/>
        <end position="77"/>
    </location>
</feature>
<dbReference type="Gene3D" id="3.90.1170.50">
    <property type="entry name" value="Aldehyde oxidase/xanthine dehydrogenase, a/b hammerhead"/>
    <property type="match status" value="1"/>
</dbReference>
<dbReference type="PROSITE" id="PS00197">
    <property type="entry name" value="2FE2S_FER_1"/>
    <property type="match status" value="1"/>
</dbReference>
<dbReference type="AlphaFoldDB" id="A0AAN1VQF5"/>
<keyword evidence="2" id="KW-0479">Metal-binding</keyword>
<evidence type="ECO:0000313" key="7">
    <source>
        <dbReference type="Proteomes" id="UP000002663"/>
    </source>
</evidence>
<dbReference type="SMART" id="SM01008">
    <property type="entry name" value="Ald_Xan_dh_C"/>
    <property type="match status" value="1"/>
</dbReference>
<protein>
    <submittedName>
        <fullName evidence="6">Xanthine dehydrogenase</fullName>
        <ecNumber evidence="6">1.17.1.4</ecNumber>
    </submittedName>
</protein>
<dbReference type="InterPro" id="IPR046867">
    <property type="entry name" value="AldOxase/xan_DH_MoCoBD2"/>
</dbReference>
<dbReference type="NCBIfam" id="TIGR03311">
    <property type="entry name" value="Se_dep_XDH"/>
    <property type="match status" value="1"/>
</dbReference>
<dbReference type="GO" id="GO:0005506">
    <property type="term" value="F:iron ion binding"/>
    <property type="evidence" value="ECO:0007669"/>
    <property type="project" value="InterPro"/>
</dbReference>
<evidence type="ECO:0000256" key="1">
    <source>
        <dbReference type="ARBA" id="ARBA00006849"/>
    </source>
</evidence>
<dbReference type="InterPro" id="IPR036010">
    <property type="entry name" value="2Fe-2S_ferredoxin-like_sf"/>
</dbReference>
<dbReference type="Pfam" id="PF01315">
    <property type="entry name" value="Ald_Xan_dh_C"/>
    <property type="match status" value="1"/>
</dbReference>
<dbReference type="SUPFAM" id="SSF56003">
    <property type="entry name" value="Molybdenum cofactor-binding domain"/>
    <property type="match status" value="1"/>
</dbReference>
<dbReference type="InterPro" id="IPR017697">
    <property type="entry name" value="Xdh"/>
</dbReference>
<keyword evidence="3 6" id="KW-0560">Oxidoreductase</keyword>
<dbReference type="InterPro" id="IPR000674">
    <property type="entry name" value="Ald_Oxase/Xan_DH_a/b"/>
</dbReference>
<dbReference type="PANTHER" id="PTHR11908">
    <property type="entry name" value="XANTHINE DEHYDROGENASE"/>
    <property type="match status" value="1"/>
</dbReference>
<dbReference type="SUPFAM" id="SSF54292">
    <property type="entry name" value="2Fe-2S ferredoxin-like"/>
    <property type="match status" value="1"/>
</dbReference>
<dbReference type="EC" id="1.17.1.4" evidence="6"/>
<dbReference type="PANTHER" id="PTHR11908:SF157">
    <property type="entry name" value="XANTHINE DEHYDROGENASE SUBUNIT D-RELATED"/>
    <property type="match status" value="1"/>
</dbReference>
<dbReference type="SUPFAM" id="SSF47741">
    <property type="entry name" value="CO dehydrogenase ISP C-domain like"/>
    <property type="match status" value="1"/>
</dbReference>
<dbReference type="InterPro" id="IPR002888">
    <property type="entry name" value="2Fe-2S-bd"/>
</dbReference>
<dbReference type="GO" id="GO:0051537">
    <property type="term" value="F:2 iron, 2 sulfur cluster binding"/>
    <property type="evidence" value="ECO:0007669"/>
    <property type="project" value="InterPro"/>
</dbReference>
<evidence type="ECO:0000313" key="6">
    <source>
        <dbReference type="EMBL" id="BAK93965.1"/>
    </source>
</evidence>
<dbReference type="Gene3D" id="3.30.365.10">
    <property type="entry name" value="Aldehyde oxidase/xanthine dehydrogenase, molybdopterin binding domain"/>
    <property type="match status" value="5"/>
</dbReference>
<dbReference type="SUPFAM" id="SSF54665">
    <property type="entry name" value="CO dehydrogenase molybdoprotein N-domain-like"/>
    <property type="match status" value="1"/>
</dbReference>
<gene>
    <name evidence="6" type="ordered locus">TEH_06380</name>
</gene>
<sequence>MLKVYSFIVNGETVSCEKDKSLMHFLRDEMRLTGTKNGCDSGSCGACTVLINGKACKSCLFNLSKVENKEITTIEGISSRQKDVFSYAFAKTGAVQCGYCIPGMVISAVGLLNKKPEPSEKDIRKGIRGNICRCTGYIKIIEAIQLAAQMLQKDTPIPDDNSNGHLGTDFHRLDAAEKTLGTGAYVDDINLPNLLHASAIRSAYPRAKVLKIDATKAKEHPDCVAVFTANDVPGNNKIGHLEFISDWDVMIPEGEITRYVGDAIALVVAKNKDSLDQIKEEIDITYEKLQPVLSAEAGLAEDAPNIHPKGNTLSYEHLIRGEADEGLANSKYVVSQHYSVPINEHAFMEPECAIGQPEKDGVLLWTAGQGIYDEQRECARMLGLAPEKVHVQAKLIGGGFGGKEDMSVQHHAALAAYLLQQPVKVLLTRDESLMIHPKRHGMEMDFTTGCDEEGNLTAMKAVIKADTGAYASLGGPVLQRACTHAAGPYKYKNIDIEGFAVYTNNPPAGAFRGFGVSQSAFAIESNINLLADKVGISPWEIRYKNAVAAGDVLPNGQLVSSNCALKESLLEVKETYEQAEHAGISCFFKNSGIGVGLPDTGRCIVSVEDGKVHIRTSAADIGQGIATVAAQVALEALNLSPDLIVVEGPDTRRTPDSETTTASRQSLFTGEAVRRAAQKLRINLDMGYSLSDLEGQEYYDEFSAKTDALHSDKKNPVSHAGYGYCSEVVELDEKGKIANIVAAYDIGQVVNPRAAEGQIEGGVVMGMGYALTEQFLMEDGYVKARYTNLGLLDASKVPPIKTTFVKAPGLHEGLAYGIKGVGELATIPTAPAISGAYYAFDGNLRPTLPIEDTPYQKKKRKK</sequence>
<dbReference type="InterPro" id="IPR008274">
    <property type="entry name" value="AldOxase/xan_DH_MoCoBD1"/>
</dbReference>
<dbReference type="Pfam" id="PF00111">
    <property type="entry name" value="Fer2"/>
    <property type="match status" value="1"/>
</dbReference>
<dbReference type="Pfam" id="PF02738">
    <property type="entry name" value="MoCoBD_1"/>
    <property type="match status" value="1"/>
</dbReference>
<dbReference type="Gene3D" id="1.10.150.120">
    <property type="entry name" value="[2Fe-2S]-binding domain"/>
    <property type="match status" value="1"/>
</dbReference>
<dbReference type="Proteomes" id="UP000002663">
    <property type="component" value="Chromosome"/>
</dbReference>
<dbReference type="EMBL" id="AP012046">
    <property type="protein sequence ID" value="BAK93965.1"/>
    <property type="molecule type" value="Genomic_DNA"/>
</dbReference>
<name>A0AAN1VQF5_TETHN</name>
<evidence type="ECO:0000256" key="4">
    <source>
        <dbReference type="ARBA" id="ARBA00023004"/>
    </source>
</evidence>
<dbReference type="InterPro" id="IPR016208">
    <property type="entry name" value="Ald_Oxase/xanthine_DH-like"/>
</dbReference>
<dbReference type="GO" id="GO:0004854">
    <property type="term" value="F:xanthine dehydrogenase activity"/>
    <property type="evidence" value="ECO:0007669"/>
    <property type="project" value="UniProtKB-EC"/>
</dbReference>
<evidence type="ECO:0000259" key="5">
    <source>
        <dbReference type="PROSITE" id="PS51085"/>
    </source>
</evidence>
<evidence type="ECO:0000256" key="2">
    <source>
        <dbReference type="ARBA" id="ARBA00022723"/>
    </source>
</evidence>
<dbReference type="InterPro" id="IPR036884">
    <property type="entry name" value="2Fe-2S-bd_dom_sf"/>
</dbReference>
<dbReference type="PROSITE" id="PS51085">
    <property type="entry name" value="2FE2S_FER_2"/>
    <property type="match status" value="1"/>
</dbReference>
<dbReference type="InterPro" id="IPR001041">
    <property type="entry name" value="2Fe-2S_ferredoxin-type"/>
</dbReference>
<dbReference type="InterPro" id="IPR006058">
    <property type="entry name" value="2Fe2S_fd_BS"/>
</dbReference>
<dbReference type="InterPro" id="IPR037165">
    <property type="entry name" value="AldOxase/xan_DH_Mopterin-bd_sf"/>
</dbReference>
<dbReference type="InterPro" id="IPR036856">
    <property type="entry name" value="Ald_Oxase/Xan_DH_a/b_sf"/>
</dbReference>
<dbReference type="InterPro" id="IPR012675">
    <property type="entry name" value="Beta-grasp_dom_sf"/>
</dbReference>
<proteinExistence type="inferred from homology"/>
<dbReference type="Pfam" id="PF20256">
    <property type="entry name" value="MoCoBD_2"/>
    <property type="match status" value="2"/>
</dbReference>
<keyword evidence="4" id="KW-0408">Iron</keyword>
<organism evidence="6 7">
    <name type="scientific">Tetragenococcus halophilus (strain DSM 20338 / JCM 20259 / NCIMB 9735 / NBRC 12172)</name>
    <name type="common">Pediococcus halophilus</name>
    <dbReference type="NCBI Taxonomy" id="945021"/>
    <lineage>
        <taxon>Bacteria</taxon>
        <taxon>Bacillati</taxon>
        <taxon>Bacillota</taxon>
        <taxon>Bacilli</taxon>
        <taxon>Lactobacillales</taxon>
        <taxon>Enterococcaceae</taxon>
        <taxon>Tetragenococcus</taxon>
    </lineage>
</organism>
<dbReference type="Pfam" id="PF01799">
    <property type="entry name" value="Fer2_2"/>
    <property type="match status" value="1"/>
</dbReference>